<dbReference type="GO" id="GO:0071555">
    <property type="term" value="P:cell wall organization"/>
    <property type="evidence" value="ECO:0007669"/>
    <property type="project" value="UniProtKB-KW"/>
</dbReference>
<comment type="caution">
    <text evidence="7">The sequence shown here is derived from an EMBL/GenBank/DDBJ whole genome shotgun (WGS) entry which is preliminary data.</text>
</comment>
<dbReference type="RefSeq" id="WP_085360748.1">
    <property type="nucleotide sequence ID" value="NZ_NAFD01000154.1"/>
</dbReference>
<sequence precursor="true">MRPLSGMIVIAAVSIWTGLHAAPAVGQTFNDRWSIVPDAHAEPAPEGLDKTKKEEPQAQRPSGQEPLKDRSGAQFFNRVISGKASYYSYSKGKTASGSSFDRNLLTAAHRRLPFGTRVRVIDLETNKSVVVRITDRGPWVRGRVLDLSLAAARSLGITNRGVAQVRAEVL</sequence>
<evidence type="ECO:0000256" key="4">
    <source>
        <dbReference type="RuleBase" id="RU003495"/>
    </source>
</evidence>
<evidence type="ECO:0000256" key="2">
    <source>
        <dbReference type="ARBA" id="ARBA00023316"/>
    </source>
</evidence>
<dbReference type="GO" id="GO:0000270">
    <property type="term" value="P:peptidoglycan metabolic process"/>
    <property type="evidence" value="ECO:0007669"/>
    <property type="project" value="UniProtKB-UniRule"/>
</dbReference>
<evidence type="ECO:0000256" key="5">
    <source>
        <dbReference type="SAM" id="MobiDB-lite"/>
    </source>
</evidence>
<dbReference type="NCBIfam" id="TIGR00413">
    <property type="entry name" value="rlpA"/>
    <property type="match status" value="1"/>
</dbReference>
<protein>
    <recommendedName>
        <fullName evidence="3">Endolytic peptidoglycan transglycosylase RlpA</fullName>
        <ecNumber evidence="3">4.2.2.-</ecNumber>
    </recommendedName>
</protein>
<dbReference type="Pfam" id="PF03330">
    <property type="entry name" value="DPBB_1"/>
    <property type="match status" value="1"/>
</dbReference>
<dbReference type="HAMAP" id="MF_02071">
    <property type="entry name" value="RlpA"/>
    <property type="match status" value="1"/>
</dbReference>
<dbReference type="OrthoDB" id="9779128at2"/>
<dbReference type="Gene3D" id="2.40.40.10">
    <property type="entry name" value="RlpA-like domain"/>
    <property type="match status" value="1"/>
</dbReference>
<keyword evidence="3" id="KW-0732">Signal</keyword>
<dbReference type="InterPro" id="IPR012997">
    <property type="entry name" value="RplA"/>
</dbReference>
<evidence type="ECO:0000313" key="7">
    <source>
        <dbReference type="EMBL" id="OSJ17195.1"/>
    </source>
</evidence>
<accession>A0A1X3GSY8</accession>
<feature type="signal peptide" evidence="3">
    <location>
        <begin position="1"/>
        <end position="21"/>
    </location>
</feature>
<dbReference type="PANTHER" id="PTHR34183">
    <property type="entry name" value="ENDOLYTIC PEPTIDOGLYCAN TRANSGLYCOSYLASE RLPA"/>
    <property type="match status" value="1"/>
</dbReference>
<dbReference type="EC" id="4.2.2.-" evidence="3"/>
<name>A0A1X3GSY8_9BRAD</name>
<dbReference type="AlphaFoldDB" id="A0A1X3GSY8"/>
<evidence type="ECO:0000256" key="3">
    <source>
        <dbReference type="HAMAP-Rule" id="MF_02071"/>
    </source>
</evidence>
<feature type="domain" description="RlpA-like protein double-psi beta-barrel" evidence="6">
    <location>
        <begin position="81"/>
        <end position="166"/>
    </location>
</feature>
<feature type="region of interest" description="Disordered" evidence="5">
    <location>
        <begin position="40"/>
        <end position="72"/>
    </location>
</feature>
<dbReference type="PANTHER" id="PTHR34183:SF8">
    <property type="entry name" value="ENDOLYTIC PEPTIDOGLYCAN TRANSGLYCOSYLASE RLPA-RELATED"/>
    <property type="match status" value="1"/>
</dbReference>
<gene>
    <name evidence="3" type="primary">rlpA</name>
    <name evidence="7" type="ORF">BSZ18_04745</name>
</gene>
<evidence type="ECO:0000313" key="8">
    <source>
        <dbReference type="Proteomes" id="UP000193553"/>
    </source>
</evidence>
<comment type="function">
    <text evidence="3">Lytic transglycosylase with a strong preference for naked glycan strands that lack stem peptides.</text>
</comment>
<proteinExistence type="inferred from homology"/>
<dbReference type="InterPro" id="IPR034718">
    <property type="entry name" value="RlpA"/>
</dbReference>
<dbReference type="GO" id="GO:0008932">
    <property type="term" value="F:lytic endotransglycosylase activity"/>
    <property type="evidence" value="ECO:0007669"/>
    <property type="project" value="UniProtKB-UniRule"/>
</dbReference>
<dbReference type="EMBL" id="NAFI01000144">
    <property type="protein sequence ID" value="OSJ17195.1"/>
    <property type="molecule type" value="Genomic_DNA"/>
</dbReference>
<dbReference type="CDD" id="cd22268">
    <property type="entry name" value="DPBB_RlpA-like"/>
    <property type="match status" value="1"/>
</dbReference>
<dbReference type="Proteomes" id="UP000193553">
    <property type="component" value="Unassembled WGS sequence"/>
</dbReference>
<evidence type="ECO:0000256" key="1">
    <source>
        <dbReference type="ARBA" id="ARBA00023239"/>
    </source>
</evidence>
<dbReference type="InterPro" id="IPR009009">
    <property type="entry name" value="RlpA-like_DPBB"/>
</dbReference>
<dbReference type="InterPro" id="IPR036908">
    <property type="entry name" value="RlpA-like_sf"/>
</dbReference>
<organism evidence="7 8">
    <name type="scientific">Bradyrhizobium canariense</name>
    <dbReference type="NCBI Taxonomy" id="255045"/>
    <lineage>
        <taxon>Bacteria</taxon>
        <taxon>Pseudomonadati</taxon>
        <taxon>Pseudomonadota</taxon>
        <taxon>Alphaproteobacteria</taxon>
        <taxon>Hyphomicrobiales</taxon>
        <taxon>Nitrobacteraceae</taxon>
        <taxon>Bradyrhizobium</taxon>
    </lineage>
</organism>
<comment type="similarity">
    <text evidence="3 4">Belongs to the RlpA family.</text>
</comment>
<feature type="compositionally biased region" description="Basic and acidic residues" evidence="5">
    <location>
        <begin position="40"/>
        <end position="57"/>
    </location>
</feature>
<keyword evidence="2 3" id="KW-0961">Cell wall biogenesis/degradation</keyword>
<feature type="chain" id="PRO_5013404106" description="Endolytic peptidoglycan transglycosylase RlpA" evidence="3">
    <location>
        <begin position="22"/>
        <end position="170"/>
    </location>
</feature>
<dbReference type="SUPFAM" id="SSF50685">
    <property type="entry name" value="Barwin-like endoglucanases"/>
    <property type="match status" value="1"/>
</dbReference>
<reference evidence="7 8" key="1">
    <citation type="submission" date="2017-03" db="EMBL/GenBank/DDBJ databases">
        <title>Whole genome sequences of fourteen strains of Bradyrhizobium canariense and one strain of Bradyrhizobium japonicum isolated from Lupinus (Papilionoideae: Genisteae) species in Algeria.</title>
        <authorList>
            <person name="Crovadore J."/>
            <person name="Chekireb D."/>
            <person name="Brachmann A."/>
            <person name="Chablais R."/>
            <person name="Cochard B."/>
            <person name="Lefort F."/>
        </authorList>
    </citation>
    <scope>NUCLEOTIDE SEQUENCE [LARGE SCALE GENOMIC DNA]</scope>
    <source>
        <strain evidence="7 8">UBMA195</strain>
    </source>
</reference>
<keyword evidence="1 3" id="KW-0456">Lyase</keyword>
<evidence type="ECO:0000259" key="6">
    <source>
        <dbReference type="Pfam" id="PF03330"/>
    </source>
</evidence>